<comment type="caution">
    <text evidence="2">The sequence shown here is derived from an EMBL/GenBank/DDBJ whole genome shotgun (WGS) entry which is preliminary data.</text>
</comment>
<dbReference type="AlphaFoldDB" id="D6SM97"/>
<dbReference type="Proteomes" id="UP000005496">
    <property type="component" value="Unassembled WGS sequence"/>
</dbReference>
<dbReference type="OrthoDB" id="9793197at2"/>
<dbReference type="Pfam" id="PF12654">
    <property type="entry name" value="DUF3786"/>
    <property type="match status" value="1"/>
</dbReference>
<evidence type="ECO:0000259" key="1">
    <source>
        <dbReference type="Pfam" id="PF12654"/>
    </source>
</evidence>
<proteinExistence type="predicted"/>
<gene>
    <name evidence="2" type="ORF">Dthio_PD3243</name>
</gene>
<keyword evidence="3" id="KW-1185">Reference proteome</keyword>
<dbReference type="EMBL" id="ACJN02000001">
    <property type="protein sequence ID" value="EFI35808.1"/>
    <property type="molecule type" value="Genomic_DNA"/>
</dbReference>
<feature type="domain" description="DUF3786" evidence="1">
    <location>
        <begin position="34"/>
        <end position="199"/>
    </location>
</feature>
<accession>D6SM97</accession>
<protein>
    <recommendedName>
        <fullName evidence="1">DUF3786 domain-containing protein</fullName>
    </recommendedName>
</protein>
<sequence>MTDEYNTNDGEQEAWAILQGLDPQLVKKRTLAGSGAGSKSFSLMCLGRKLDIDPAERVISTHSRQAQVLLQDLGCYTRLSILRYLVHCPDEPLHNEWIKPASIPGGRIFDQGTHVLPLNEPAALIQKKTGSAQKACAGLGGHLHGNGDLSMILYPMPRFPVLFIFWYGDEEFAPVGSILIDALWRDHLPVDITWAAAKLSFEMLFNQLK</sequence>
<evidence type="ECO:0000313" key="3">
    <source>
        <dbReference type="Proteomes" id="UP000005496"/>
    </source>
</evidence>
<organism evidence="2 3">
    <name type="scientific">Desulfonatronospira thiodismutans ASO3-1</name>
    <dbReference type="NCBI Taxonomy" id="555779"/>
    <lineage>
        <taxon>Bacteria</taxon>
        <taxon>Pseudomonadati</taxon>
        <taxon>Thermodesulfobacteriota</taxon>
        <taxon>Desulfovibrionia</taxon>
        <taxon>Desulfovibrionales</taxon>
        <taxon>Desulfonatronovibrionaceae</taxon>
        <taxon>Desulfonatronospira</taxon>
    </lineage>
</organism>
<name>D6SM97_9BACT</name>
<dbReference type="RefSeq" id="WP_008868937.1">
    <property type="nucleotide sequence ID" value="NZ_ACJN02000001.1"/>
</dbReference>
<evidence type="ECO:0000313" key="2">
    <source>
        <dbReference type="EMBL" id="EFI35808.1"/>
    </source>
</evidence>
<dbReference type="InterPro" id="IPR024264">
    <property type="entry name" value="DUF3786"/>
</dbReference>
<reference evidence="2" key="1">
    <citation type="submission" date="2010-05" db="EMBL/GenBank/DDBJ databases">
        <title>The draft genome of Desulfonatronospira thiodismutans ASO3-1.</title>
        <authorList>
            <consortium name="US DOE Joint Genome Institute (JGI-PGF)"/>
            <person name="Lucas S."/>
            <person name="Copeland A."/>
            <person name="Lapidus A."/>
            <person name="Cheng J.-F."/>
            <person name="Bruce D."/>
            <person name="Goodwin L."/>
            <person name="Pitluck S."/>
            <person name="Chertkov O."/>
            <person name="Brettin T."/>
            <person name="Detter J.C."/>
            <person name="Han C."/>
            <person name="Land M.L."/>
            <person name="Hauser L."/>
            <person name="Kyrpides N."/>
            <person name="Mikhailova N."/>
            <person name="Muyzer G."/>
            <person name="Woyke T."/>
        </authorList>
    </citation>
    <scope>NUCLEOTIDE SEQUENCE [LARGE SCALE GENOMIC DNA]</scope>
    <source>
        <strain evidence="2">ASO3-1</strain>
    </source>
</reference>